<dbReference type="RefSeq" id="XP_030991845.1">
    <property type="nucleotide sequence ID" value="XM_031135398.1"/>
</dbReference>
<evidence type="ECO:0000313" key="4">
    <source>
        <dbReference type="Proteomes" id="UP000319257"/>
    </source>
</evidence>
<dbReference type="FunCoup" id="A0A507AUG5">
    <property type="interactions" value="8"/>
</dbReference>
<keyword evidence="2" id="KW-0812">Transmembrane</keyword>
<keyword evidence="2" id="KW-1133">Transmembrane helix</keyword>
<comment type="caution">
    <text evidence="3">The sequence shown here is derived from an EMBL/GenBank/DDBJ whole genome shotgun (WGS) entry which is preliminary data.</text>
</comment>
<dbReference type="AlphaFoldDB" id="A0A507AUG5"/>
<dbReference type="PANTHER" id="PTHR28297:SF1">
    <property type="entry name" value="FUNGAL PROTEIN"/>
    <property type="match status" value="1"/>
</dbReference>
<dbReference type="InterPro" id="IPR018852">
    <property type="entry name" value="DUF2456"/>
</dbReference>
<feature type="transmembrane region" description="Helical" evidence="2">
    <location>
        <begin position="275"/>
        <end position="298"/>
    </location>
</feature>
<dbReference type="OrthoDB" id="15595at2759"/>
<dbReference type="Proteomes" id="UP000319257">
    <property type="component" value="Unassembled WGS sequence"/>
</dbReference>
<keyword evidence="2" id="KW-0472">Membrane</keyword>
<proteinExistence type="predicted"/>
<dbReference type="InParanoid" id="A0A507AUG5"/>
<feature type="compositionally biased region" description="Low complexity" evidence="1">
    <location>
        <begin position="16"/>
        <end position="25"/>
    </location>
</feature>
<gene>
    <name evidence="3" type="ORF">E0L32_001331</name>
</gene>
<evidence type="ECO:0000256" key="2">
    <source>
        <dbReference type="SAM" id="Phobius"/>
    </source>
</evidence>
<protein>
    <submittedName>
        <fullName evidence="3">Uncharacterized protein</fullName>
    </submittedName>
</protein>
<reference evidence="3 4" key="1">
    <citation type="submission" date="2019-06" db="EMBL/GenBank/DDBJ databases">
        <title>Draft genome sequence of the filamentous fungus Phialemoniopsis curvata isolated from diesel fuel.</title>
        <authorList>
            <person name="Varaljay V.A."/>
            <person name="Lyon W.J."/>
            <person name="Crouch A.L."/>
            <person name="Drake C.E."/>
            <person name="Hollomon J.M."/>
            <person name="Nadeau L.J."/>
            <person name="Nunn H.S."/>
            <person name="Stevenson B.S."/>
            <person name="Bojanowski C.L."/>
            <person name="Crookes-Goodson W.J."/>
        </authorList>
    </citation>
    <scope>NUCLEOTIDE SEQUENCE [LARGE SCALE GENOMIC DNA]</scope>
    <source>
        <strain evidence="3 4">D216</strain>
    </source>
</reference>
<evidence type="ECO:0000313" key="3">
    <source>
        <dbReference type="EMBL" id="TPX10134.1"/>
    </source>
</evidence>
<feature type="transmembrane region" description="Helical" evidence="2">
    <location>
        <begin position="222"/>
        <end position="243"/>
    </location>
</feature>
<evidence type="ECO:0000256" key="1">
    <source>
        <dbReference type="SAM" id="MobiDB-lite"/>
    </source>
</evidence>
<feature type="region of interest" description="Disordered" evidence="1">
    <location>
        <begin position="315"/>
        <end position="355"/>
    </location>
</feature>
<feature type="compositionally biased region" description="Gly residues" evidence="1">
    <location>
        <begin position="322"/>
        <end position="341"/>
    </location>
</feature>
<dbReference type="EMBL" id="SKBQ01000005">
    <property type="protein sequence ID" value="TPX10134.1"/>
    <property type="molecule type" value="Genomic_DNA"/>
</dbReference>
<dbReference type="PANTHER" id="PTHR28297">
    <property type="entry name" value="FUNGAL PROTEIN"/>
    <property type="match status" value="1"/>
</dbReference>
<dbReference type="Pfam" id="PF10445">
    <property type="entry name" value="DUF2456"/>
    <property type="match status" value="1"/>
</dbReference>
<keyword evidence="4" id="KW-1185">Reference proteome</keyword>
<sequence>MSAWLRSPFLGRPARPDSSAPDSDDAAAVAAPAAGETAALQIGPLAPSDSFTAHQLFYVFGIDGVGAMILSGGINFGIACGRDAMGLTRAVCDNPPRTTAMYANQDVERNPIRLFQLPNTLAGDGAVTIVVQCLVTWVIELVLVTRDLRAGGVQPVGFVPAPENPGWLLRALLALPEDTDTDPDAAAATTTTPATTDTVEAAAGTAHQPTLGGDKFWSARRWAALLAAQVLAAVVPSFFLLWAPAVGILTAVGRRRFDAGWGWDWYFGRRWAPEVFKLLFGGLLALLTTPPVVLFWLVRCGWEVRAKEQVVVVDGDGDGDGGRSGSGSGSGSGAAVGGGGTAEEAGGDVGGETQS</sequence>
<feature type="transmembrane region" description="Helical" evidence="2">
    <location>
        <begin position="56"/>
        <end position="79"/>
    </location>
</feature>
<name>A0A507AUG5_9PEZI</name>
<accession>A0A507AUG5</accession>
<feature type="region of interest" description="Disordered" evidence="1">
    <location>
        <begin position="1"/>
        <end position="25"/>
    </location>
</feature>
<organism evidence="3 4">
    <name type="scientific">Thyridium curvatum</name>
    <dbReference type="NCBI Taxonomy" id="1093900"/>
    <lineage>
        <taxon>Eukaryota</taxon>
        <taxon>Fungi</taxon>
        <taxon>Dikarya</taxon>
        <taxon>Ascomycota</taxon>
        <taxon>Pezizomycotina</taxon>
        <taxon>Sordariomycetes</taxon>
        <taxon>Sordariomycetidae</taxon>
        <taxon>Thyridiales</taxon>
        <taxon>Thyridiaceae</taxon>
        <taxon>Thyridium</taxon>
    </lineage>
</organism>
<dbReference type="GeneID" id="41968778"/>